<evidence type="ECO:0000313" key="3">
    <source>
        <dbReference type="Proteomes" id="UP001283361"/>
    </source>
</evidence>
<proteinExistence type="predicted"/>
<organism evidence="2 3">
    <name type="scientific">Elysia crispata</name>
    <name type="common">lettuce slug</name>
    <dbReference type="NCBI Taxonomy" id="231223"/>
    <lineage>
        <taxon>Eukaryota</taxon>
        <taxon>Metazoa</taxon>
        <taxon>Spiralia</taxon>
        <taxon>Lophotrochozoa</taxon>
        <taxon>Mollusca</taxon>
        <taxon>Gastropoda</taxon>
        <taxon>Heterobranchia</taxon>
        <taxon>Euthyneura</taxon>
        <taxon>Panpulmonata</taxon>
        <taxon>Sacoglossa</taxon>
        <taxon>Placobranchoidea</taxon>
        <taxon>Plakobranchidae</taxon>
        <taxon>Elysia</taxon>
    </lineage>
</organism>
<name>A0AAE1DC75_9GAST</name>
<evidence type="ECO:0000256" key="1">
    <source>
        <dbReference type="SAM" id="MobiDB-lite"/>
    </source>
</evidence>
<reference evidence="2" key="1">
    <citation type="journal article" date="2023" name="G3 (Bethesda)">
        <title>A reference genome for the long-term kleptoplast-retaining sea slug Elysia crispata morphotype clarki.</title>
        <authorList>
            <person name="Eastman K.E."/>
            <person name="Pendleton A.L."/>
            <person name="Shaikh M.A."/>
            <person name="Suttiyut T."/>
            <person name="Ogas R."/>
            <person name="Tomko P."/>
            <person name="Gavelis G."/>
            <person name="Widhalm J.R."/>
            <person name="Wisecaver J.H."/>
        </authorList>
    </citation>
    <scope>NUCLEOTIDE SEQUENCE</scope>
    <source>
        <strain evidence="2">ECLA1</strain>
    </source>
</reference>
<comment type="caution">
    <text evidence="2">The sequence shown here is derived from an EMBL/GenBank/DDBJ whole genome shotgun (WGS) entry which is preliminary data.</text>
</comment>
<feature type="region of interest" description="Disordered" evidence="1">
    <location>
        <begin position="182"/>
        <end position="206"/>
    </location>
</feature>
<dbReference type="Proteomes" id="UP001283361">
    <property type="component" value="Unassembled WGS sequence"/>
</dbReference>
<keyword evidence="3" id="KW-1185">Reference proteome</keyword>
<gene>
    <name evidence="2" type="ORF">RRG08_008475</name>
</gene>
<dbReference type="AlphaFoldDB" id="A0AAE1DC75"/>
<evidence type="ECO:0000313" key="2">
    <source>
        <dbReference type="EMBL" id="KAK3764595.1"/>
    </source>
</evidence>
<sequence length="449" mass="51031">MAALPAGNEATKGDNGAICVRVLPATPSVWGKLQKNLDPANPELAADSPSLTALSETCLLYTVQTYKELAQENAVKWEDVERCSNSEVEISSLSKWHSVWLSLRMLLKQAQRQTSFCRREGCRFGALWRRPDPESFYLISGPIIKMKTYHFLSAIIHVTACMDGQAGGFVLSFILLSRDPPPPSPDRLERKGSHGMDHRMSSPPSITRRMRSCSWFFRVRGYRDPTSSLENLLAQQPACGVRHSPRCWDPGTCPSLWFPSRLEISVRDLGESLVLFGLTQTSLREIPDYRKRELIRGNVIVAVLVFQDPFVEVFVGRWTDKWGWMGTMFHGCVSRLFQSEVRSRSGFGVRETHLIQIEHQSTPARAMKLSSRTSSSHNSQHAPTKLVYRLKERRRSKTWGGKFRDTYYLVSKPFSPCDRQINQRRGRESQASLEKESYTAKRLSSLVES</sequence>
<protein>
    <submittedName>
        <fullName evidence="2">Uncharacterized protein</fullName>
    </submittedName>
</protein>
<dbReference type="EMBL" id="JAWDGP010004422">
    <property type="protein sequence ID" value="KAK3764595.1"/>
    <property type="molecule type" value="Genomic_DNA"/>
</dbReference>
<accession>A0AAE1DC75</accession>
<feature type="compositionally biased region" description="Basic and acidic residues" evidence="1">
    <location>
        <begin position="186"/>
        <end position="200"/>
    </location>
</feature>